<keyword evidence="2" id="KW-0812">Transmembrane</keyword>
<organism evidence="3 4">
    <name type="scientific">Rubroshorea leprosula</name>
    <dbReference type="NCBI Taxonomy" id="152421"/>
    <lineage>
        <taxon>Eukaryota</taxon>
        <taxon>Viridiplantae</taxon>
        <taxon>Streptophyta</taxon>
        <taxon>Embryophyta</taxon>
        <taxon>Tracheophyta</taxon>
        <taxon>Spermatophyta</taxon>
        <taxon>Magnoliopsida</taxon>
        <taxon>eudicotyledons</taxon>
        <taxon>Gunneridae</taxon>
        <taxon>Pentapetalae</taxon>
        <taxon>rosids</taxon>
        <taxon>malvids</taxon>
        <taxon>Malvales</taxon>
        <taxon>Dipterocarpaceae</taxon>
        <taxon>Rubroshorea</taxon>
    </lineage>
</organism>
<dbReference type="EMBL" id="BPVZ01000044">
    <property type="protein sequence ID" value="GKV15876.1"/>
    <property type="molecule type" value="Genomic_DNA"/>
</dbReference>
<dbReference type="AlphaFoldDB" id="A0AAV5JT36"/>
<dbReference type="Proteomes" id="UP001054252">
    <property type="component" value="Unassembled WGS sequence"/>
</dbReference>
<dbReference type="GO" id="GO:0017004">
    <property type="term" value="P:cytochrome complex assembly"/>
    <property type="evidence" value="ECO:0007669"/>
    <property type="project" value="UniProtKB-KW"/>
</dbReference>
<evidence type="ECO:0008006" key="5">
    <source>
        <dbReference type="Google" id="ProtNLM"/>
    </source>
</evidence>
<evidence type="ECO:0000313" key="4">
    <source>
        <dbReference type="Proteomes" id="UP001054252"/>
    </source>
</evidence>
<feature type="transmembrane region" description="Helical" evidence="2">
    <location>
        <begin position="12"/>
        <end position="35"/>
    </location>
</feature>
<comment type="caution">
    <text evidence="3">The sequence shown here is derived from an EMBL/GenBank/DDBJ whole genome shotgun (WGS) entry which is preliminary data.</text>
</comment>
<evidence type="ECO:0000313" key="3">
    <source>
        <dbReference type="EMBL" id="GKV15876.1"/>
    </source>
</evidence>
<name>A0AAV5JT36_9ROSI</name>
<accession>A0AAV5JT36</accession>
<dbReference type="InterPro" id="IPR051790">
    <property type="entry name" value="Cytochrome_c-biogenesis_DsbD"/>
</dbReference>
<evidence type="ECO:0000256" key="2">
    <source>
        <dbReference type="SAM" id="Phobius"/>
    </source>
</evidence>
<keyword evidence="1" id="KW-0201">Cytochrome c-type biogenesis</keyword>
<keyword evidence="2" id="KW-0472">Membrane</keyword>
<proteinExistence type="predicted"/>
<dbReference type="PANTHER" id="PTHR31272">
    <property type="entry name" value="CYTOCHROME C-TYPE BIOGENESIS PROTEIN HI_1454-RELATED"/>
    <property type="match status" value="1"/>
</dbReference>
<protein>
    <recommendedName>
        <fullName evidence="5">ABC transmembrane type-1 domain-containing protein</fullName>
    </recommendedName>
</protein>
<keyword evidence="4" id="KW-1185">Reference proteome</keyword>
<sequence length="218" mass="24017">MGLNLQRSNHRINALGSFLDVAISTPVLATLLGYVAASKDPIIGGSLLLTYTTGYVAPLLLAASFAGALQFIFKMNLTNKASIHAEFAFVQEVLSMDQSIERGTSAGWWGVYVLGQAFPCNNGNEEDPQTSPPCKWWTSLGAAECQRLDKDVKKRVLGIQNQTLKETRKGRADPTPKFHIFPRFCWHIPQTPPTLAYDFLLRPVSFAFCSFGVKYAAN</sequence>
<feature type="transmembrane region" description="Helical" evidence="2">
    <location>
        <begin position="55"/>
        <end position="73"/>
    </location>
</feature>
<keyword evidence="2" id="KW-1133">Transmembrane helix</keyword>
<reference evidence="3 4" key="1">
    <citation type="journal article" date="2021" name="Commun. Biol.">
        <title>The genome of Shorea leprosula (Dipterocarpaceae) highlights the ecological relevance of drought in aseasonal tropical rainforests.</title>
        <authorList>
            <person name="Ng K.K.S."/>
            <person name="Kobayashi M.J."/>
            <person name="Fawcett J.A."/>
            <person name="Hatakeyama M."/>
            <person name="Paape T."/>
            <person name="Ng C.H."/>
            <person name="Ang C.C."/>
            <person name="Tnah L.H."/>
            <person name="Lee C.T."/>
            <person name="Nishiyama T."/>
            <person name="Sese J."/>
            <person name="O'Brien M.J."/>
            <person name="Copetti D."/>
            <person name="Mohd Noor M.I."/>
            <person name="Ong R.C."/>
            <person name="Putra M."/>
            <person name="Sireger I.Z."/>
            <person name="Indrioko S."/>
            <person name="Kosugi Y."/>
            <person name="Izuno A."/>
            <person name="Isagi Y."/>
            <person name="Lee S.L."/>
            <person name="Shimizu K.K."/>
        </authorList>
    </citation>
    <scope>NUCLEOTIDE SEQUENCE [LARGE SCALE GENOMIC DNA]</scope>
    <source>
        <strain evidence="3">214</strain>
    </source>
</reference>
<gene>
    <name evidence="3" type="ORF">SLEP1_g26616</name>
</gene>
<evidence type="ECO:0000256" key="1">
    <source>
        <dbReference type="ARBA" id="ARBA00022748"/>
    </source>
</evidence>
<dbReference type="PANTHER" id="PTHR31272:SF6">
    <property type="entry name" value="CYTOCHROME C-TYPE BIOGENESIS CCDA-LIKE CHLOROPLASTIC PROTEIN"/>
    <property type="match status" value="1"/>
</dbReference>